<accession>A0A3N0DST3</accession>
<dbReference type="GO" id="GO:0006213">
    <property type="term" value="P:pyrimidine nucleoside metabolic process"/>
    <property type="evidence" value="ECO:0007669"/>
    <property type="project" value="InterPro"/>
</dbReference>
<dbReference type="InterPro" id="IPR035902">
    <property type="entry name" value="Nuc_phospho_transferase"/>
</dbReference>
<dbReference type="RefSeq" id="WP_123233072.1">
    <property type="nucleotide sequence ID" value="NZ_RJSG01000002.1"/>
</dbReference>
<dbReference type="SUPFAM" id="SSF52418">
    <property type="entry name" value="Nucleoside phosphorylase/phosphoribosyltransferase catalytic domain"/>
    <property type="match status" value="1"/>
</dbReference>
<dbReference type="GO" id="GO:0005829">
    <property type="term" value="C:cytosol"/>
    <property type="evidence" value="ECO:0007669"/>
    <property type="project" value="TreeGrafter"/>
</dbReference>
<organism evidence="6 7">
    <name type="scientific">Nocardioides marmorisolisilvae</name>
    <dbReference type="NCBI Taxonomy" id="1542737"/>
    <lineage>
        <taxon>Bacteria</taxon>
        <taxon>Bacillati</taxon>
        <taxon>Actinomycetota</taxon>
        <taxon>Actinomycetes</taxon>
        <taxon>Propionibacteriales</taxon>
        <taxon>Nocardioidaceae</taxon>
        <taxon>Nocardioides</taxon>
    </lineage>
</organism>
<dbReference type="PANTHER" id="PTHR10515:SF0">
    <property type="entry name" value="THYMIDINE PHOSPHORYLASE"/>
    <property type="match status" value="1"/>
</dbReference>
<dbReference type="InterPro" id="IPR017872">
    <property type="entry name" value="Pyrmidine_PPase_CS"/>
</dbReference>
<sequence length="431" mass="44064">MTEPHDAVEVIIAKRGGDPLTDSQIDWVVDAYTRGVVRDEQMSALAMAILLNGMSRHEISRWTDAMISSGERMDLSAISRPTADKHSTGGVGDKITLPLAPLVAACGVAVPQLSGRGLGHTGGTLDKLEAIPGWRAAISNEEFHAQLESVGAVICAAGAGLAPADKKLYALRDVTGTVEAIPLIASSIMSKKIAEGSGALVLDVKVGTGAFMKDLAKARELAETMVALGTDAGTNTVALLTDMSTPLGLTAGNALEVTESVEVLAGGGPADVVELTLALAREMLAGAGKSDVDPAEVLASGAAMDAWKAMIAAQGGDPDATLPVARENHVVTAPADGVLTRLDAMAVGLAAWRLGAGRAALGDPVQAGAGVVWHARPGDTVTAGQPLMTLHTDEPERFERALAALDGGYDVSPAGTPYEATPLIIDRISAG</sequence>
<dbReference type="Pfam" id="PF00591">
    <property type="entry name" value="Glycos_transf_3"/>
    <property type="match status" value="1"/>
</dbReference>
<dbReference type="SMART" id="SM00941">
    <property type="entry name" value="PYNP_C"/>
    <property type="match status" value="1"/>
</dbReference>
<comment type="subunit">
    <text evidence="2">Homodimer.</text>
</comment>
<evidence type="ECO:0000256" key="1">
    <source>
        <dbReference type="ARBA" id="ARBA00006915"/>
    </source>
</evidence>
<keyword evidence="4 6" id="KW-0808">Transferase</keyword>
<dbReference type="InterPro" id="IPR018090">
    <property type="entry name" value="Pyrmidine_PPas_bac/euk"/>
</dbReference>
<dbReference type="SUPFAM" id="SSF54680">
    <property type="entry name" value="Pyrimidine nucleoside phosphorylase C-terminal domain"/>
    <property type="match status" value="1"/>
</dbReference>
<dbReference type="EC" id="2.4.2.4" evidence="6"/>
<keyword evidence="7" id="KW-1185">Reference proteome</keyword>
<dbReference type="InterPro" id="IPR000312">
    <property type="entry name" value="Glycosyl_Trfase_fam3"/>
</dbReference>
<protein>
    <submittedName>
        <fullName evidence="6">Thymidine phosphorylase</fullName>
        <ecNumber evidence="6">2.4.2.4</ecNumber>
    </submittedName>
</protein>
<dbReference type="PROSITE" id="PS00647">
    <property type="entry name" value="THYMID_PHOSPHORYLASE"/>
    <property type="match status" value="1"/>
</dbReference>
<dbReference type="AlphaFoldDB" id="A0A3N0DST3"/>
<dbReference type="FunFam" id="3.40.1030.10:FF:000001">
    <property type="entry name" value="Thymidine phosphorylase"/>
    <property type="match status" value="1"/>
</dbReference>
<dbReference type="InterPro" id="IPR036320">
    <property type="entry name" value="Glycosyl_Trfase_fam3_N_dom_sf"/>
</dbReference>
<dbReference type="NCBIfam" id="NF004490">
    <property type="entry name" value="PRK05820.1"/>
    <property type="match status" value="1"/>
</dbReference>
<dbReference type="OrthoDB" id="9763887at2"/>
<proteinExistence type="inferred from homology"/>
<comment type="similarity">
    <text evidence="1">Belongs to the thymidine/pyrimidine-nucleoside phosphorylase family.</text>
</comment>
<dbReference type="InterPro" id="IPR036566">
    <property type="entry name" value="PYNP-like_C_sf"/>
</dbReference>
<dbReference type="GO" id="GO:0009032">
    <property type="term" value="F:thymidine phosphorylase activity"/>
    <property type="evidence" value="ECO:0007669"/>
    <property type="project" value="UniProtKB-EC"/>
</dbReference>
<reference evidence="6 7" key="1">
    <citation type="submission" date="2018-11" db="EMBL/GenBank/DDBJ databases">
        <authorList>
            <person name="Li F."/>
        </authorList>
    </citation>
    <scope>NUCLEOTIDE SEQUENCE [LARGE SCALE GENOMIC DNA]</scope>
    <source>
        <strain evidence="6 7">KIS18-7</strain>
    </source>
</reference>
<dbReference type="Gene3D" id="1.20.970.10">
    <property type="entry name" value="Transferase, Pyrimidine Nucleoside Phosphorylase, Chain C"/>
    <property type="match status" value="1"/>
</dbReference>
<dbReference type="EMBL" id="RJSG01000002">
    <property type="protein sequence ID" value="RNL78571.1"/>
    <property type="molecule type" value="Genomic_DNA"/>
</dbReference>
<dbReference type="Proteomes" id="UP000277094">
    <property type="component" value="Unassembled WGS sequence"/>
</dbReference>
<dbReference type="Pfam" id="PF02885">
    <property type="entry name" value="Glycos_trans_3N"/>
    <property type="match status" value="1"/>
</dbReference>
<dbReference type="InterPro" id="IPR013102">
    <property type="entry name" value="PYNP_C"/>
</dbReference>
<dbReference type="InterPro" id="IPR000053">
    <property type="entry name" value="Thymidine/pyrmidine_PPase"/>
</dbReference>
<evidence type="ECO:0000256" key="2">
    <source>
        <dbReference type="ARBA" id="ARBA00011738"/>
    </source>
</evidence>
<keyword evidence="3 6" id="KW-0328">Glycosyltransferase</keyword>
<dbReference type="PIRSF" id="PIRSF000478">
    <property type="entry name" value="TP_PyNP"/>
    <property type="match status" value="1"/>
</dbReference>
<gene>
    <name evidence="6" type="ORF">EFL95_05640</name>
</gene>
<evidence type="ECO:0000259" key="5">
    <source>
        <dbReference type="SMART" id="SM00941"/>
    </source>
</evidence>
<dbReference type="Gene3D" id="3.90.1170.30">
    <property type="entry name" value="Pyrimidine nucleoside phosphorylase-like, C-terminal domain"/>
    <property type="match status" value="1"/>
</dbReference>
<dbReference type="Gene3D" id="3.40.1030.10">
    <property type="entry name" value="Nucleoside phosphorylase/phosphoribosyltransferase catalytic domain"/>
    <property type="match status" value="1"/>
</dbReference>
<dbReference type="PANTHER" id="PTHR10515">
    <property type="entry name" value="THYMIDINE PHOSPHORYLASE"/>
    <property type="match status" value="1"/>
</dbReference>
<dbReference type="NCBIfam" id="TIGR02644">
    <property type="entry name" value="Y_phosphoryl"/>
    <property type="match status" value="1"/>
</dbReference>
<dbReference type="GO" id="GO:0006206">
    <property type="term" value="P:pyrimidine nucleobase metabolic process"/>
    <property type="evidence" value="ECO:0007669"/>
    <property type="project" value="InterPro"/>
</dbReference>
<dbReference type="GO" id="GO:0004645">
    <property type="term" value="F:1,4-alpha-oligoglucan phosphorylase activity"/>
    <property type="evidence" value="ECO:0007669"/>
    <property type="project" value="InterPro"/>
</dbReference>
<dbReference type="InterPro" id="IPR017459">
    <property type="entry name" value="Glycosyl_Trfase_fam3_N_dom"/>
</dbReference>
<feature type="domain" description="Pyrimidine nucleoside phosphorylase C-terminal" evidence="5">
    <location>
        <begin position="338"/>
        <end position="412"/>
    </location>
</feature>
<name>A0A3N0DST3_9ACTN</name>
<comment type="caution">
    <text evidence="6">The sequence shown here is derived from an EMBL/GenBank/DDBJ whole genome shotgun (WGS) entry which is preliminary data.</text>
</comment>
<dbReference type="SUPFAM" id="SSF47648">
    <property type="entry name" value="Nucleoside phosphorylase/phosphoribosyltransferase N-terminal domain"/>
    <property type="match status" value="1"/>
</dbReference>
<evidence type="ECO:0000256" key="4">
    <source>
        <dbReference type="ARBA" id="ARBA00022679"/>
    </source>
</evidence>
<evidence type="ECO:0000256" key="3">
    <source>
        <dbReference type="ARBA" id="ARBA00022676"/>
    </source>
</evidence>
<evidence type="ECO:0000313" key="6">
    <source>
        <dbReference type="EMBL" id="RNL78571.1"/>
    </source>
</evidence>
<evidence type="ECO:0000313" key="7">
    <source>
        <dbReference type="Proteomes" id="UP000277094"/>
    </source>
</evidence>
<dbReference type="Pfam" id="PF07831">
    <property type="entry name" value="PYNP_C"/>
    <property type="match status" value="1"/>
</dbReference>